<protein>
    <submittedName>
        <fullName evidence="1">Uncharacterized protein</fullName>
    </submittedName>
</protein>
<reference evidence="1" key="1">
    <citation type="submission" date="2022-12" db="EMBL/GenBank/DDBJ databases">
        <authorList>
            <person name="Brejova B."/>
        </authorList>
    </citation>
    <scope>NUCLEOTIDE SEQUENCE</scope>
</reference>
<proteinExistence type="predicted"/>
<evidence type="ECO:0000313" key="1">
    <source>
        <dbReference type="EMBL" id="CAI5760028.1"/>
    </source>
</evidence>
<accession>A0A9W4TYK9</accession>
<gene>
    <name evidence="1" type="ORF">CANVERA_P4540</name>
</gene>
<comment type="caution">
    <text evidence="1">The sequence shown here is derived from an EMBL/GenBank/DDBJ whole genome shotgun (WGS) entry which is preliminary data.</text>
</comment>
<name>A0A9W4TYK9_9ASCO</name>
<dbReference type="AlphaFoldDB" id="A0A9W4TYK9"/>
<dbReference type="Proteomes" id="UP001152885">
    <property type="component" value="Unassembled WGS sequence"/>
</dbReference>
<evidence type="ECO:0000313" key="2">
    <source>
        <dbReference type="Proteomes" id="UP001152885"/>
    </source>
</evidence>
<organism evidence="1 2">
    <name type="scientific">Candida verbasci</name>
    <dbReference type="NCBI Taxonomy" id="1227364"/>
    <lineage>
        <taxon>Eukaryota</taxon>
        <taxon>Fungi</taxon>
        <taxon>Dikarya</taxon>
        <taxon>Ascomycota</taxon>
        <taxon>Saccharomycotina</taxon>
        <taxon>Pichiomycetes</taxon>
        <taxon>Debaryomycetaceae</taxon>
        <taxon>Candida/Lodderomyces clade</taxon>
        <taxon>Candida</taxon>
    </lineage>
</organism>
<keyword evidence="2" id="KW-1185">Reference proteome</keyword>
<dbReference type="EMBL" id="CANTUO010000005">
    <property type="protein sequence ID" value="CAI5760028.1"/>
    <property type="molecule type" value="Genomic_DNA"/>
</dbReference>
<sequence length="114" mass="13012">MLQYKAKSLPNLFINNNGYKRIPNLICLNSSSLNFNSSDNNSDNLIFSTDSLKYIKETESSISNDENENENGYNNDLFSFNGDSSSIKQFKTSKRANFKRFLNNLFGVKNKGFI</sequence>